<protein>
    <recommendedName>
        <fullName evidence="1">SnoaL-like domain-containing protein</fullName>
    </recommendedName>
</protein>
<name>A0ABX3A1M0_9GAMM</name>
<keyword evidence="3" id="KW-1185">Reference proteome</keyword>
<evidence type="ECO:0000313" key="3">
    <source>
        <dbReference type="Proteomes" id="UP000094329"/>
    </source>
</evidence>
<evidence type="ECO:0000313" key="2">
    <source>
        <dbReference type="EMBL" id="ODN42534.1"/>
    </source>
</evidence>
<proteinExistence type="predicted"/>
<sequence>MIDTADKVRNVLYKFANSFDVKDWQGLEETLNDEIWCDYKSLRGNASVNNKSDYIHTRKESLHHLKTQHLFSNLEIEVQGENAYCRLSAVIYRENNQGNYFNTHAVYNFELSLSKTNVWKIRKISQQVLWNRGDSSIHSGVSEGR</sequence>
<comment type="caution">
    <text evidence="2">The sequence shown here is derived from an EMBL/GenBank/DDBJ whole genome shotgun (WGS) entry which is preliminary data.</text>
</comment>
<dbReference type="Pfam" id="PF13577">
    <property type="entry name" value="SnoaL_4"/>
    <property type="match status" value="1"/>
</dbReference>
<organism evidence="2 3">
    <name type="scientific">Piscirickettsia litoralis</name>
    <dbReference type="NCBI Taxonomy" id="1891921"/>
    <lineage>
        <taxon>Bacteria</taxon>
        <taxon>Pseudomonadati</taxon>
        <taxon>Pseudomonadota</taxon>
        <taxon>Gammaproteobacteria</taxon>
        <taxon>Thiotrichales</taxon>
        <taxon>Piscirickettsiaceae</taxon>
        <taxon>Piscirickettsia</taxon>
    </lineage>
</organism>
<evidence type="ECO:0000259" key="1">
    <source>
        <dbReference type="Pfam" id="PF13577"/>
    </source>
</evidence>
<reference evidence="2 3" key="1">
    <citation type="submission" date="2016-08" db="EMBL/GenBank/DDBJ databases">
        <title>Draft genome sequence of Candidatus Piscirickettsia litoralis, from seawater.</title>
        <authorList>
            <person name="Wan X."/>
            <person name="Lee A.J."/>
            <person name="Hou S."/>
            <person name="Donachie S.P."/>
        </authorList>
    </citation>
    <scope>NUCLEOTIDE SEQUENCE [LARGE SCALE GENOMIC DNA]</scope>
    <source>
        <strain evidence="2 3">Y2</strain>
    </source>
</reference>
<dbReference type="EMBL" id="MDTU01000001">
    <property type="protein sequence ID" value="ODN42534.1"/>
    <property type="molecule type" value="Genomic_DNA"/>
</dbReference>
<feature type="domain" description="SnoaL-like" evidence="1">
    <location>
        <begin position="5"/>
        <end position="123"/>
    </location>
</feature>
<gene>
    <name evidence="2" type="ORF">BGC07_05825</name>
</gene>
<dbReference type="InterPro" id="IPR032710">
    <property type="entry name" value="NTF2-like_dom_sf"/>
</dbReference>
<dbReference type="InterPro" id="IPR037401">
    <property type="entry name" value="SnoaL-like"/>
</dbReference>
<dbReference type="SUPFAM" id="SSF54427">
    <property type="entry name" value="NTF2-like"/>
    <property type="match status" value="1"/>
</dbReference>
<dbReference type="Proteomes" id="UP000094329">
    <property type="component" value="Unassembled WGS sequence"/>
</dbReference>
<accession>A0ABX3A1M0</accession>
<dbReference type="Gene3D" id="3.10.450.50">
    <property type="match status" value="1"/>
</dbReference>
<dbReference type="RefSeq" id="WP_069312331.1">
    <property type="nucleotide sequence ID" value="NZ_MDTU01000001.1"/>
</dbReference>